<feature type="transmembrane region" description="Helical" evidence="11">
    <location>
        <begin position="333"/>
        <end position="352"/>
    </location>
</feature>
<dbReference type="Gene3D" id="1.20.58.390">
    <property type="entry name" value="Neurotransmitter-gated ion-channel transmembrane domain"/>
    <property type="match status" value="1"/>
</dbReference>
<dbReference type="OrthoDB" id="5976117at2759"/>
<evidence type="ECO:0000256" key="3">
    <source>
        <dbReference type="ARBA" id="ARBA00022448"/>
    </source>
</evidence>
<feature type="transmembrane region" description="Helical" evidence="11">
    <location>
        <begin position="170"/>
        <end position="192"/>
    </location>
</feature>
<evidence type="ECO:0000256" key="2">
    <source>
        <dbReference type="ARBA" id="ARBA00004236"/>
    </source>
</evidence>
<evidence type="ECO:0000256" key="9">
    <source>
        <dbReference type="ARBA" id="ARBA00023136"/>
    </source>
</evidence>
<evidence type="ECO:0000259" key="12">
    <source>
        <dbReference type="Pfam" id="PF02931"/>
    </source>
</evidence>
<keyword evidence="4" id="KW-1003">Cell membrane</keyword>
<dbReference type="GO" id="GO:0005886">
    <property type="term" value="C:plasma membrane"/>
    <property type="evidence" value="ECO:0007669"/>
    <property type="project" value="UniProtKB-SubCell"/>
</dbReference>
<dbReference type="Proteomes" id="UP001163046">
    <property type="component" value="Unassembled WGS sequence"/>
</dbReference>
<dbReference type="Pfam" id="PF02932">
    <property type="entry name" value="Neur_chan_memb"/>
    <property type="match status" value="1"/>
</dbReference>
<dbReference type="PANTHER" id="PTHR18945">
    <property type="entry name" value="NEUROTRANSMITTER GATED ION CHANNEL"/>
    <property type="match status" value="1"/>
</dbReference>
<feature type="domain" description="Neurotransmitter-gated ion-channel transmembrane" evidence="13">
    <location>
        <begin position="177"/>
        <end position="264"/>
    </location>
</feature>
<dbReference type="InterPro" id="IPR006028">
    <property type="entry name" value="GABAA/Glycine_rcpt"/>
</dbReference>
<reference evidence="14" key="1">
    <citation type="submission" date="2023-01" db="EMBL/GenBank/DDBJ databases">
        <title>Genome assembly of the deep-sea coral Lophelia pertusa.</title>
        <authorList>
            <person name="Herrera S."/>
            <person name="Cordes E."/>
        </authorList>
    </citation>
    <scope>NUCLEOTIDE SEQUENCE</scope>
    <source>
        <strain evidence="14">USNM1676648</strain>
        <tissue evidence="14">Polyp</tissue>
    </source>
</reference>
<evidence type="ECO:0000313" key="15">
    <source>
        <dbReference type="Proteomes" id="UP001163046"/>
    </source>
</evidence>
<dbReference type="SUPFAM" id="SSF90112">
    <property type="entry name" value="Neurotransmitter-gated ion-channel transmembrane pore"/>
    <property type="match status" value="1"/>
</dbReference>
<gene>
    <name evidence="14" type="ORF">OS493_019072</name>
</gene>
<evidence type="ECO:0000259" key="13">
    <source>
        <dbReference type="Pfam" id="PF02932"/>
    </source>
</evidence>
<evidence type="ECO:0000256" key="6">
    <source>
        <dbReference type="ARBA" id="ARBA00022729"/>
    </source>
</evidence>
<evidence type="ECO:0000256" key="8">
    <source>
        <dbReference type="ARBA" id="ARBA00023065"/>
    </source>
</evidence>
<keyword evidence="5 11" id="KW-0812">Transmembrane</keyword>
<dbReference type="PRINTS" id="PR00253">
    <property type="entry name" value="GABAARECEPTR"/>
</dbReference>
<accession>A0A9W9Z022</accession>
<dbReference type="InterPro" id="IPR006201">
    <property type="entry name" value="Neur_channel"/>
</dbReference>
<keyword evidence="3" id="KW-0813">Transport</keyword>
<proteinExistence type="predicted"/>
<keyword evidence="10" id="KW-0407">Ion channel</keyword>
<dbReference type="InterPro" id="IPR006202">
    <property type="entry name" value="Neur_chan_lig-bd"/>
</dbReference>
<sequence length="355" mass="40612">MSRYFKPCLSIACQEFTVDVYMRQVWNDARLAFAGNRDNALILQHEALKNMWLPDTYFENAVKTFVQQETRTVVLYGDGLIVLSQRVTITATTLMNFHAYPMDKQVFRLDILSYGRDNKQIHYRWASVQLLNKEMSEFVITNQSLEVTAKPLFMGCFDVLTLRLTAKRRVGFYVIRIYFPCTLCTVVSWMAFWMDKLSIGDRGTVGITSLLTQLFLVGSINEAMPRVSYVKAADQFLIVSFAFTFFALLESVLVYRAATSGRRNVRNLSQKEKEDEPTVQSYEVSQDDSACANGAKGTAAQERISMLRKLARLQVITGLLENKTSLGVWIDRIARVLFPLGYTVFIVSYFLTHML</sequence>
<feature type="domain" description="Neurotransmitter-gated ion-channel ligand-binding" evidence="12">
    <location>
        <begin position="14"/>
        <end position="143"/>
    </location>
</feature>
<dbReference type="GO" id="GO:0004888">
    <property type="term" value="F:transmembrane signaling receptor activity"/>
    <property type="evidence" value="ECO:0007669"/>
    <property type="project" value="InterPro"/>
</dbReference>
<dbReference type="InterPro" id="IPR006029">
    <property type="entry name" value="Neurotrans-gated_channel_TM"/>
</dbReference>
<evidence type="ECO:0000256" key="1">
    <source>
        <dbReference type="ARBA" id="ARBA00004141"/>
    </source>
</evidence>
<dbReference type="PRINTS" id="PR00252">
    <property type="entry name" value="NRIONCHANNEL"/>
</dbReference>
<dbReference type="EMBL" id="MU826836">
    <property type="protein sequence ID" value="KAJ7372560.1"/>
    <property type="molecule type" value="Genomic_DNA"/>
</dbReference>
<dbReference type="GO" id="GO:0005230">
    <property type="term" value="F:extracellular ligand-gated monoatomic ion channel activity"/>
    <property type="evidence" value="ECO:0007669"/>
    <property type="project" value="InterPro"/>
</dbReference>
<dbReference type="SUPFAM" id="SSF63712">
    <property type="entry name" value="Nicotinic receptor ligand binding domain-like"/>
    <property type="match status" value="1"/>
</dbReference>
<keyword evidence="8" id="KW-0406">Ion transport</keyword>
<evidence type="ECO:0000256" key="11">
    <source>
        <dbReference type="SAM" id="Phobius"/>
    </source>
</evidence>
<dbReference type="AlphaFoldDB" id="A0A9W9Z022"/>
<organism evidence="14 15">
    <name type="scientific">Desmophyllum pertusum</name>
    <dbReference type="NCBI Taxonomy" id="174260"/>
    <lineage>
        <taxon>Eukaryota</taxon>
        <taxon>Metazoa</taxon>
        <taxon>Cnidaria</taxon>
        <taxon>Anthozoa</taxon>
        <taxon>Hexacorallia</taxon>
        <taxon>Scleractinia</taxon>
        <taxon>Caryophylliina</taxon>
        <taxon>Caryophylliidae</taxon>
        <taxon>Desmophyllum</taxon>
    </lineage>
</organism>
<keyword evidence="6" id="KW-0732">Signal</keyword>
<keyword evidence="15" id="KW-1185">Reference proteome</keyword>
<dbReference type="InterPro" id="IPR036719">
    <property type="entry name" value="Neuro-gated_channel_TM_sf"/>
</dbReference>
<comment type="subcellular location">
    <subcellularLocation>
        <location evidence="2">Cell membrane</location>
    </subcellularLocation>
    <subcellularLocation>
        <location evidence="1">Membrane</location>
        <topology evidence="1">Multi-pass membrane protein</topology>
    </subcellularLocation>
</comment>
<evidence type="ECO:0000256" key="5">
    <source>
        <dbReference type="ARBA" id="ARBA00022692"/>
    </source>
</evidence>
<comment type="caution">
    <text evidence="14">The sequence shown here is derived from an EMBL/GenBank/DDBJ whole genome shotgun (WGS) entry which is preliminary data.</text>
</comment>
<evidence type="ECO:0000256" key="10">
    <source>
        <dbReference type="ARBA" id="ARBA00023303"/>
    </source>
</evidence>
<evidence type="ECO:0000313" key="14">
    <source>
        <dbReference type="EMBL" id="KAJ7372560.1"/>
    </source>
</evidence>
<feature type="transmembrane region" description="Helical" evidence="11">
    <location>
        <begin position="236"/>
        <end position="258"/>
    </location>
</feature>
<dbReference type="InterPro" id="IPR038050">
    <property type="entry name" value="Neuro_actylchol_rec"/>
</dbReference>
<keyword evidence="9 11" id="KW-0472">Membrane</keyword>
<dbReference type="InterPro" id="IPR036734">
    <property type="entry name" value="Neur_chan_lig-bd_sf"/>
</dbReference>
<evidence type="ECO:0000256" key="7">
    <source>
        <dbReference type="ARBA" id="ARBA00022989"/>
    </source>
</evidence>
<keyword evidence="7 11" id="KW-1133">Transmembrane helix</keyword>
<dbReference type="CDD" id="cd19049">
    <property type="entry name" value="LGIC_TM_anion"/>
    <property type="match status" value="1"/>
</dbReference>
<evidence type="ECO:0000256" key="4">
    <source>
        <dbReference type="ARBA" id="ARBA00022475"/>
    </source>
</evidence>
<dbReference type="Pfam" id="PF02931">
    <property type="entry name" value="Neur_chan_LBD"/>
    <property type="match status" value="1"/>
</dbReference>
<dbReference type="Gene3D" id="2.70.170.10">
    <property type="entry name" value="Neurotransmitter-gated ion-channel ligand-binding domain"/>
    <property type="match status" value="1"/>
</dbReference>
<protein>
    <submittedName>
        <fullName evidence="14">Uncharacterized protein</fullName>
    </submittedName>
</protein>
<name>A0A9W9Z022_9CNID</name>